<sequence length="80" mass="9086">MKKAGIQNHPRDTKGFHLFRHHLATSLLEEGVEQPVISRTLGHQSPESLDTYLGADFIHLKECALSINYFPVREEVFNGI</sequence>
<evidence type="ECO:0000313" key="3">
    <source>
        <dbReference type="EMBL" id="PXV58840.1"/>
    </source>
</evidence>
<feature type="domain" description="Tyr recombinase" evidence="2">
    <location>
        <begin position="1"/>
        <end position="65"/>
    </location>
</feature>
<dbReference type="SUPFAM" id="SSF56349">
    <property type="entry name" value="DNA breaking-rejoining enzymes"/>
    <property type="match status" value="1"/>
</dbReference>
<dbReference type="PROSITE" id="PS51898">
    <property type="entry name" value="TYR_RECOMBINASE"/>
    <property type="match status" value="1"/>
</dbReference>
<gene>
    <name evidence="3" type="ORF">CLV62_14320</name>
</gene>
<dbReference type="InterPro" id="IPR013762">
    <property type="entry name" value="Integrase-like_cat_sf"/>
</dbReference>
<dbReference type="Gene3D" id="1.10.443.10">
    <property type="entry name" value="Intergrase catalytic core"/>
    <property type="match status" value="1"/>
</dbReference>
<evidence type="ECO:0000256" key="1">
    <source>
        <dbReference type="ARBA" id="ARBA00023172"/>
    </source>
</evidence>
<reference evidence="3 4" key="1">
    <citation type="submission" date="2018-03" db="EMBL/GenBank/DDBJ databases">
        <title>Genomic Encyclopedia of Archaeal and Bacterial Type Strains, Phase II (KMG-II): from individual species to whole genera.</title>
        <authorList>
            <person name="Goeker M."/>
        </authorList>
    </citation>
    <scope>NUCLEOTIDE SEQUENCE [LARGE SCALE GENOMIC DNA]</scope>
    <source>
        <strain evidence="3 4">DSM 100214</strain>
    </source>
</reference>
<keyword evidence="4" id="KW-1185">Reference proteome</keyword>
<proteinExistence type="predicted"/>
<dbReference type="GO" id="GO:0006310">
    <property type="term" value="P:DNA recombination"/>
    <property type="evidence" value="ECO:0007669"/>
    <property type="project" value="UniProtKB-KW"/>
</dbReference>
<dbReference type="EMBL" id="QICL01000043">
    <property type="protein sequence ID" value="PXV58840.1"/>
    <property type="molecule type" value="Genomic_DNA"/>
</dbReference>
<accession>A0A2V3PPY3</accession>
<dbReference type="GO" id="GO:0003677">
    <property type="term" value="F:DNA binding"/>
    <property type="evidence" value="ECO:0007669"/>
    <property type="project" value="InterPro"/>
</dbReference>
<dbReference type="Proteomes" id="UP000247973">
    <property type="component" value="Unassembled WGS sequence"/>
</dbReference>
<name>A0A2V3PPY3_9BACT</name>
<dbReference type="InterPro" id="IPR002104">
    <property type="entry name" value="Integrase_catalytic"/>
</dbReference>
<evidence type="ECO:0000313" key="4">
    <source>
        <dbReference type="Proteomes" id="UP000247973"/>
    </source>
</evidence>
<dbReference type="GO" id="GO:0015074">
    <property type="term" value="P:DNA integration"/>
    <property type="evidence" value="ECO:0007669"/>
    <property type="project" value="InterPro"/>
</dbReference>
<organism evidence="3 4">
    <name type="scientific">Dysgonomonas alginatilytica</name>
    <dbReference type="NCBI Taxonomy" id="1605892"/>
    <lineage>
        <taxon>Bacteria</taxon>
        <taxon>Pseudomonadati</taxon>
        <taxon>Bacteroidota</taxon>
        <taxon>Bacteroidia</taxon>
        <taxon>Bacteroidales</taxon>
        <taxon>Dysgonomonadaceae</taxon>
        <taxon>Dysgonomonas</taxon>
    </lineage>
</organism>
<dbReference type="RefSeq" id="WP_245904148.1">
    <property type="nucleotide sequence ID" value="NZ_QICL01000043.1"/>
</dbReference>
<dbReference type="InterPro" id="IPR011010">
    <property type="entry name" value="DNA_brk_join_enz"/>
</dbReference>
<comment type="caution">
    <text evidence="3">The sequence shown here is derived from an EMBL/GenBank/DDBJ whole genome shotgun (WGS) entry which is preliminary data.</text>
</comment>
<dbReference type="AlphaFoldDB" id="A0A2V3PPY3"/>
<dbReference type="Pfam" id="PF00589">
    <property type="entry name" value="Phage_integrase"/>
    <property type="match status" value="1"/>
</dbReference>
<evidence type="ECO:0000259" key="2">
    <source>
        <dbReference type="PROSITE" id="PS51898"/>
    </source>
</evidence>
<keyword evidence="1" id="KW-0233">DNA recombination</keyword>
<protein>
    <submittedName>
        <fullName evidence="3">Phage integrase family protein</fullName>
    </submittedName>
</protein>